<organism evidence="1 2">
    <name type="scientific">Hypsibius exemplaris</name>
    <name type="common">Freshwater tardigrade</name>
    <dbReference type="NCBI Taxonomy" id="2072580"/>
    <lineage>
        <taxon>Eukaryota</taxon>
        <taxon>Metazoa</taxon>
        <taxon>Ecdysozoa</taxon>
        <taxon>Tardigrada</taxon>
        <taxon>Eutardigrada</taxon>
        <taxon>Parachela</taxon>
        <taxon>Hypsibioidea</taxon>
        <taxon>Hypsibiidae</taxon>
        <taxon>Hypsibius</taxon>
    </lineage>
</organism>
<sequence length="76" mass="8543">MMRVDIFRSFGGAGLRDSFMGRRDRETANNYPVETQLYAVADHLYMSPHPPPPPPFPPKSGIMKLIRDKLLGGKAK</sequence>
<protein>
    <submittedName>
        <fullName evidence="1">Uncharacterized protein</fullName>
    </submittedName>
</protein>
<accession>A0A1W0WV64</accession>
<evidence type="ECO:0000313" key="2">
    <source>
        <dbReference type="Proteomes" id="UP000192578"/>
    </source>
</evidence>
<dbReference type="Proteomes" id="UP000192578">
    <property type="component" value="Unassembled WGS sequence"/>
</dbReference>
<gene>
    <name evidence="1" type="ORF">BV898_06902</name>
</gene>
<evidence type="ECO:0000313" key="1">
    <source>
        <dbReference type="EMBL" id="OQV19047.1"/>
    </source>
</evidence>
<reference evidence="2" key="1">
    <citation type="submission" date="2017-01" db="EMBL/GenBank/DDBJ databases">
        <title>Comparative genomics of anhydrobiosis in the tardigrade Hypsibius dujardini.</title>
        <authorList>
            <person name="Yoshida Y."/>
            <person name="Koutsovoulos G."/>
            <person name="Laetsch D."/>
            <person name="Stevens L."/>
            <person name="Kumar S."/>
            <person name="Horikawa D."/>
            <person name="Ishino K."/>
            <person name="Komine S."/>
            <person name="Tomita M."/>
            <person name="Blaxter M."/>
            <person name="Arakawa K."/>
        </authorList>
    </citation>
    <scope>NUCLEOTIDE SEQUENCE [LARGE SCALE GENOMIC DNA]</scope>
    <source>
        <strain evidence="2">Z151</strain>
    </source>
</reference>
<name>A0A1W0WV64_HYPEX</name>
<comment type="caution">
    <text evidence="1">The sequence shown here is derived from an EMBL/GenBank/DDBJ whole genome shotgun (WGS) entry which is preliminary data.</text>
</comment>
<dbReference type="AlphaFoldDB" id="A0A1W0WV64"/>
<dbReference type="EMBL" id="MTYJ01000043">
    <property type="protein sequence ID" value="OQV19047.1"/>
    <property type="molecule type" value="Genomic_DNA"/>
</dbReference>
<proteinExistence type="predicted"/>
<keyword evidence="2" id="KW-1185">Reference proteome</keyword>